<dbReference type="InterPro" id="IPR016032">
    <property type="entry name" value="Sig_transdc_resp-reg_C-effctor"/>
</dbReference>
<feature type="domain" description="HTH luxR-type" evidence="4">
    <location>
        <begin position="148"/>
        <end position="213"/>
    </location>
</feature>
<sequence>MDQKSIPIAIIDDHTLFRQGLISLLSEFPEVNIVFDAANGAEMKEKIDLHPLPEVILMDISMPVLDGYEATSWLKQQYPDIKILALSMFEEDKPIIKMLKSGAGGYLLKESKTSDLVNAVKIINQQGYYLNDLVSGKLLRSIQNEHLSNPLSTQLSANEMKFLQLCCSELTYKEIADQMNLSPHTIDNYRQELFQKFDLKSRTGLVLFAIKQELIDLSQC</sequence>
<dbReference type="OrthoDB" id="9797341at2"/>
<evidence type="ECO:0000313" key="7">
    <source>
        <dbReference type="Proteomes" id="UP000183200"/>
    </source>
</evidence>
<dbReference type="CDD" id="cd17535">
    <property type="entry name" value="REC_NarL-like"/>
    <property type="match status" value="1"/>
</dbReference>
<dbReference type="Pfam" id="PF00072">
    <property type="entry name" value="Response_reg"/>
    <property type="match status" value="1"/>
</dbReference>
<dbReference type="InterPro" id="IPR011006">
    <property type="entry name" value="CheY-like_superfamily"/>
</dbReference>
<feature type="modified residue" description="4-aspartylphosphate" evidence="3">
    <location>
        <position position="59"/>
    </location>
</feature>
<proteinExistence type="predicted"/>
<dbReference type="Gene3D" id="3.40.50.2300">
    <property type="match status" value="1"/>
</dbReference>
<evidence type="ECO:0000256" key="3">
    <source>
        <dbReference type="PROSITE-ProRule" id="PRU00169"/>
    </source>
</evidence>
<dbReference type="PANTHER" id="PTHR43214">
    <property type="entry name" value="TWO-COMPONENT RESPONSE REGULATOR"/>
    <property type="match status" value="1"/>
</dbReference>
<dbReference type="PROSITE" id="PS50043">
    <property type="entry name" value="HTH_LUXR_2"/>
    <property type="match status" value="1"/>
</dbReference>
<dbReference type="InterPro" id="IPR058245">
    <property type="entry name" value="NreC/VraR/RcsB-like_REC"/>
</dbReference>
<feature type="domain" description="Response regulatory" evidence="5">
    <location>
        <begin position="7"/>
        <end position="124"/>
    </location>
</feature>
<dbReference type="GO" id="GO:0000160">
    <property type="term" value="P:phosphorelay signal transduction system"/>
    <property type="evidence" value="ECO:0007669"/>
    <property type="project" value="InterPro"/>
</dbReference>
<evidence type="ECO:0000256" key="1">
    <source>
        <dbReference type="ARBA" id="ARBA00022553"/>
    </source>
</evidence>
<protein>
    <submittedName>
        <fullName evidence="6">DNA-binding response regulator, NarL/FixJ family, contains REC and HTH domains</fullName>
    </submittedName>
</protein>
<organism evidence="6 7">
    <name type="scientific">Pedobacter steynii</name>
    <dbReference type="NCBI Taxonomy" id="430522"/>
    <lineage>
        <taxon>Bacteria</taxon>
        <taxon>Pseudomonadati</taxon>
        <taxon>Bacteroidota</taxon>
        <taxon>Sphingobacteriia</taxon>
        <taxon>Sphingobacteriales</taxon>
        <taxon>Sphingobacteriaceae</taxon>
        <taxon>Pedobacter</taxon>
    </lineage>
</organism>
<evidence type="ECO:0000313" key="6">
    <source>
        <dbReference type="EMBL" id="SDN30393.1"/>
    </source>
</evidence>
<dbReference type="CDD" id="cd06170">
    <property type="entry name" value="LuxR_C_like"/>
    <property type="match status" value="1"/>
</dbReference>
<dbReference type="InterPro" id="IPR039420">
    <property type="entry name" value="WalR-like"/>
</dbReference>
<evidence type="ECO:0000256" key="2">
    <source>
        <dbReference type="ARBA" id="ARBA00023125"/>
    </source>
</evidence>
<evidence type="ECO:0000259" key="4">
    <source>
        <dbReference type="PROSITE" id="PS50043"/>
    </source>
</evidence>
<dbReference type="InterPro" id="IPR001789">
    <property type="entry name" value="Sig_transdc_resp-reg_receiver"/>
</dbReference>
<dbReference type="Proteomes" id="UP000183200">
    <property type="component" value="Unassembled WGS sequence"/>
</dbReference>
<dbReference type="PANTHER" id="PTHR43214:SF43">
    <property type="entry name" value="TWO-COMPONENT RESPONSE REGULATOR"/>
    <property type="match status" value="1"/>
</dbReference>
<dbReference type="Pfam" id="PF00196">
    <property type="entry name" value="GerE"/>
    <property type="match status" value="1"/>
</dbReference>
<dbReference type="GO" id="GO:0003677">
    <property type="term" value="F:DNA binding"/>
    <property type="evidence" value="ECO:0007669"/>
    <property type="project" value="UniProtKB-KW"/>
</dbReference>
<evidence type="ECO:0000259" key="5">
    <source>
        <dbReference type="PROSITE" id="PS50110"/>
    </source>
</evidence>
<keyword evidence="2 6" id="KW-0238">DNA-binding</keyword>
<reference evidence="7" key="1">
    <citation type="submission" date="2016-10" db="EMBL/GenBank/DDBJ databases">
        <authorList>
            <person name="Varghese N."/>
            <person name="Submissions S."/>
        </authorList>
    </citation>
    <scope>NUCLEOTIDE SEQUENCE [LARGE SCALE GENOMIC DNA]</scope>
    <source>
        <strain evidence="7">DSM 19110</strain>
    </source>
</reference>
<dbReference type="RefSeq" id="WP_074610098.1">
    <property type="nucleotide sequence ID" value="NZ_FNGY01000007.1"/>
</dbReference>
<dbReference type="SMART" id="SM00448">
    <property type="entry name" value="REC"/>
    <property type="match status" value="1"/>
</dbReference>
<dbReference type="SUPFAM" id="SSF52172">
    <property type="entry name" value="CheY-like"/>
    <property type="match status" value="1"/>
</dbReference>
<keyword evidence="1 3" id="KW-0597">Phosphoprotein</keyword>
<name>A0A1H0ABM7_9SPHI</name>
<dbReference type="EMBL" id="FNGY01000007">
    <property type="protein sequence ID" value="SDN30393.1"/>
    <property type="molecule type" value="Genomic_DNA"/>
</dbReference>
<dbReference type="SUPFAM" id="SSF46894">
    <property type="entry name" value="C-terminal effector domain of the bipartite response regulators"/>
    <property type="match status" value="1"/>
</dbReference>
<dbReference type="GO" id="GO:0006355">
    <property type="term" value="P:regulation of DNA-templated transcription"/>
    <property type="evidence" value="ECO:0007669"/>
    <property type="project" value="InterPro"/>
</dbReference>
<keyword evidence="7" id="KW-1185">Reference proteome</keyword>
<dbReference type="SMART" id="SM00421">
    <property type="entry name" value="HTH_LUXR"/>
    <property type="match status" value="1"/>
</dbReference>
<accession>A0A1H0ABM7</accession>
<gene>
    <name evidence="6" type="ORF">SAMN05421820_10739</name>
</gene>
<dbReference type="AlphaFoldDB" id="A0A1H0ABM7"/>
<dbReference type="PROSITE" id="PS50110">
    <property type="entry name" value="RESPONSE_REGULATORY"/>
    <property type="match status" value="1"/>
</dbReference>
<dbReference type="InterPro" id="IPR000792">
    <property type="entry name" value="Tscrpt_reg_LuxR_C"/>
</dbReference>